<dbReference type="VEuPathDB" id="FungiDB:MELLADRAFT_109210"/>
<sequence>MILNVSFLPTYLLFLNLFQALPIIEVLNLDKFRHGSIGLQRRESFSFYQLPEEERSKIETKAKSEAVMTVDGKVAPEEVLIGVQKAGLENGNSDHKGTGKPTKTEVESLADQTLPKVTSTPIKSSTIQTRQNHKSSSYITEEDKLGISKSRTETRAKIDSVIAAGGQITVEEISMVSKKAMMDHENKDRKTVGIAIKTAVEDLTDRKLAELKNHSNSTSVQLGQNSSSGSFQVTEEKAGVEKPKTETQA</sequence>
<evidence type="ECO:0000313" key="3">
    <source>
        <dbReference type="EMBL" id="EGG03404.1"/>
    </source>
</evidence>
<dbReference type="GeneID" id="18923690"/>
<feature type="compositionally biased region" description="Basic and acidic residues" evidence="1">
    <location>
        <begin position="92"/>
        <end position="106"/>
    </location>
</feature>
<dbReference type="AlphaFoldDB" id="F4RVR0"/>
<feature type="compositionally biased region" description="Basic and acidic residues" evidence="1">
    <location>
        <begin position="234"/>
        <end position="249"/>
    </location>
</feature>
<dbReference type="InParanoid" id="F4RVR0"/>
<reference evidence="4" key="1">
    <citation type="journal article" date="2011" name="Proc. Natl. Acad. Sci. U.S.A.">
        <title>Obligate biotrophy features unraveled by the genomic analysis of rust fungi.</title>
        <authorList>
            <person name="Duplessis S."/>
            <person name="Cuomo C.A."/>
            <person name="Lin Y.-C."/>
            <person name="Aerts A."/>
            <person name="Tisserant E."/>
            <person name="Veneault-Fourrey C."/>
            <person name="Joly D.L."/>
            <person name="Hacquard S."/>
            <person name="Amselem J."/>
            <person name="Cantarel B.L."/>
            <person name="Chiu R."/>
            <person name="Coutinho P.M."/>
            <person name="Feau N."/>
            <person name="Field M."/>
            <person name="Frey P."/>
            <person name="Gelhaye E."/>
            <person name="Goldberg J."/>
            <person name="Grabherr M.G."/>
            <person name="Kodira C.D."/>
            <person name="Kohler A."/>
            <person name="Kuees U."/>
            <person name="Lindquist E.A."/>
            <person name="Lucas S.M."/>
            <person name="Mago R."/>
            <person name="Mauceli E."/>
            <person name="Morin E."/>
            <person name="Murat C."/>
            <person name="Pangilinan J.L."/>
            <person name="Park R."/>
            <person name="Pearson M."/>
            <person name="Quesneville H."/>
            <person name="Rouhier N."/>
            <person name="Sakthikumar S."/>
            <person name="Salamov A.A."/>
            <person name="Schmutz J."/>
            <person name="Selles B."/>
            <person name="Shapiro H."/>
            <person name="Tanguay P."/>
            <person name="Tuskan G.A."/>
            <person name="Henrissat B."/>
            <person name="Van de Peer Y."/>
            <person name="Rouze P."/>
            <person name="Ellis J.G."/>
            <person name="Dodds P.N."/>
            <person name="Schein J.E."/>
            <person name="Zhong S."/>
            <person name="Hamelin R.C."/>
            <person name="Grigoriev I.V."/>
            <person name="Szabo L.J."/>
            <person name="Martin F."/>
        </authorList>
    </citation>
    <scope>NUCLEOTIDE SEQUENCE [LARGE SCALE GENOMIC DNA]</scope>
    <source>
        <strain evidence="4">98AG31 / pathotype 3-4-7</strain>
    </source>
</reference>
<evidence type="ECO:0000256" key="1">
    <source>
        <dbReference type="SAM" id="MobiDB-lite"/>
    </source>
</evidence>
<dbReference type="RefSeq" id="XP_007413198.1">
    <property type="nucleotide sequence ID" value="XM_007413136.1"/>
</dbReference>
<dbReference type="Proteomes" id="UP000001072">
    <property type="component" value="Unassembled WGS sequence"/>
</dbReference>
<accession>F4RVR0</accession>
<keyword evidence="2" id="KW-0732">Signal</keyword>
<evidence type="ECO:0000256" key="2">
    <source>
        <dbReference type="SAM" id="SignalP"/>
    </source>
</evidence>
<dbReference type="HOGENOM" id="CLU_1115959_0_0_1"/>
<feature type="region of interest" description="Disordered" evidence="1">
    <location>
        <begin position="88"/>
        <end position="110"/>
    </location>
</feature>
<evidence type="ECO:0000313" key="4">
    <source>
        <dbReference type="Proteomes" id="UP000001072"/>
    </source>
</evidence>
<proteinExistence type="predicted"/>
<keyword evidence="4" id="KW-1185">Reference proteome</keyword>
<dbReference type="OrthoDB" id="10493248at2759"/>
<feature type="chain" id="PRO_5003321810" description="Secreted protein" evidence="2">
    <location>
        <begin position="21"/>
        <end position="249"/>
    </location>
</feature>
<dbReference type="KEGG" id="mlr:MELLADRAFT_109210"/>
<gene>
    <name evidence="3" type="ORF">MELLADRAFT_109210</name>
</gene>
<feature type="signal peptide" evidence="2">
    <location>
        <begin position="1"/>
        <end position="20"/>
    </location>
</feature>
<dbReference type="EMBL" id="GL883124">
    <property type="protein sequence ID" value="EGG03404.1"/>
    <property type="molecule type" value="Genomic_DNA"/>
</dbReference>
<feature type="compositionally biased region" description="Polar residues" evidence="1">
    <location>
        <begin position="214"/>
        <end position="233"/>
    </location>
</feature>
<organism evidence="4">
    <name type="scientific">Melampsora larici-populina (strain 98AG31 / pathotype 3-4-7)</name>
    <name type="common">Poplar leaf rust fungus</name>
    <dbReference type="NCBI Taxonomy" id="747676"/>
    <lineage>
        <taxon>Eukaryota</taxon>
        <taxon>Fungi</taxon>
        <taxon>Dikarya</taxon>
        <taxon>Basidiomycota</taxon>
        <taxon>Pucciniomycotina</taxon>
        <taxon>Pucciniomycetes</taxon>
        <taxon>Pucciniales</taxon>
        <taxon>Melampsoraceae</taxon>
        <taxon>Melampsora</taxon>
    </lineage>
</organism>
<evidence type="ECO:0008006" key="5">
    <source>
        <dbReference type="Google" id="ProtNLM"/>
    </source>
</evidence>
<name>F4RVR0_MELLP</name>
<feature type="region of interest" description="Disordered" evidence="1">
    <location>
        <begin position="213"/>
        <end position="249"/>
    </location>
</feature>
<protein>
    <recommendedName>
        <fullName evidence="5">Secreted protein</fullName>
    </recommendedName>
</protein>